<dbReference type="InterPro" id="IPR029068">
    <property type="entry name" value="Glyas_Bleomycin-R_OHBP_Dase"/>
</dbReference>
<accession>A0ABV3DF23</accession>
<comment type="caution">
    <text evidence="2">The sequence shown here is derived from an EMBL/GenBank/DDBJ whole genome shotgun (WGS) entry which is preliminary data.</text>
</comment>
<protein>
    <submittedName>
        <fullName evidence="2">VOC family protein</fullName>
    </submittedName>
</protein>
<name>A0ABV3DF23_9ACTN</name>
<gene>
    <name evidence="2" type="ORF">AB0C36_12625</name>
</gene>
<sequence length="105" mass="11173">MPGARVDSIVVYTTRVEACREFYAGLGLEFTRERHSKGHEHYAAVLDGGGVFEIYPATPARVTGALRIGLVVDGAGLPPGRRTLRDPDGRAVVVGPSEGVTPEAR</sequence>
<dbReference type="Gene3D" id="3.10.180.10">
    <property type="entry name" value="2,3-Dihydroxybiphenyl 1,2-Dioxygenase, domain 1"/>
    <property type="match status" value="1"/>
</dbReference>
<evidence type="ECO:0000313" key="3">
    <source>
        <dbReference type="Proteomes" id="UP001551482"/>
    </source>
</evidence>
<evidence type="ECO:0000256" key="1">
    <source>
        <dbReference type="SAM" id="MobiDB-lite"/>
    </source>
</evidence>
<dbReference type="EMBL" id="JBEZFP010000025">
    <property type="protein sequence ID" value="MEU8134343.1"/>
    <property type="molecule type" value="Genomic_DNA"/>
</dbReference>
<evidence type="ECO:0000313" key="2">
    <source>
        <dbReference type="EMBL" id="MEU8134343.1"/>
    </source>
</evidence>
<organism evidence="2 3">
    <name type="scientific">Streptodolium elevatio</name>
    <dbReference type="NCBI Taxonomy" id="3157996"/>
    <lineage>
        <taxon>Bacteria</taxon>
        <taxon>Bacillati</taxon>
        <taxon>Actinomycetota</taxon>
        <taxon>Actinomycetes</taxon>
        <taxon>Kitasatosporales</taxon>
        <taxon>Streptomycetaceae</taxon>
        <taxon>Streptodolium</taxon>
    </lineage>
</organism>
<dbReference type="Proteomes" id="UP001551482">
    <property type="component" value="Unassembled WGS sequence"/>
</dbReference>
<feature type="region of interest" description="Disordered" evidence="1">
    <location>
        <begin position="81"/>
        <end position="105"/>
    </location>
</feature>
<dbReference type="SUPFAM" id="SSF54593">
    <property type="entry name" value="Glyoxalase/Bleomycin resistance protein/Dihydroxybiphenyl dioxygenase"/>
    <property type="match status" value="1"/>
</dbReference>
<dbReference type="RefSeq" id="WP_358352916.1">
    <property type="nucleotide sequence ID" value="NZ_JBEZFP010000025.1"/>
</dbReference>
<reference evidence="2 3" key="1">
    <citation type="submission" date="2024-06" db="EMBL/GenBank/DDBJ databases">
        <title>The Natural Products Discovery Center: Release of the First 8490 Sequenced Strains for Exploring Actinobacteria Biosynthetic Diversity.</title>
        <authorList>
            <person name="Kalkreuter E."/>
            <person name="Kautsar S.A."/>
            <person name="Yang D."/>
            <person name="Bader C.D."/>
            <person name="Teijaro C.N."/>
            <person name="Fluegel L."/>
            <person name="Davis C.M."/>
            <person name="Simpson J.R."/>
            <person name="Lauterbach L."/>
            <person name="Steele A.D."/>
            <person name="Gui C."/>
            <person name="Meng S."/>
            <person name="Li G."/>
            <person name="Viehrig K."/>
            <person name="Ye F."/>
            <person name="Su P."/>
            <person name="Kiefer A.F."/>
            <person name="Nichols A."/>
            <person name="Cepeda A.J."/>
            <person name="Yan W."/>
            <person name="Fan B."/>
            <person name="Jiang Y."/>
            <person name="Adhikari A."/>
            <person name="Zheng C.-J."/>
            <person name="Schuster L."/>
            <person name="Cowan T.M."/>
            <person name="Smanski M.J."/>
            <person name="Chevrette M.G."/>
            <person name="De Carvalho L.P.S."/>
            <person name="Shen B."/>
        </authorList>
    </citation>
    <scope>NUCLEOTIDE SEQUENCE [LARGE SCALE GENOMIC DNA]</scope>
    <source>
        <strain evidence="2 3">NPDC048946</strain>
    </source>
</reference>
<proteinExistence type="predicted"/>
<keyword evidence="3" id="KW-1185">Reference proteome</keyword>